<feature type="region of interest" description="Disordered" evidence="1">
    <location>
        <begin position="182"/>
        <end position="203"/>
    </location>
</feature>
<keyword evidence="2" id="KW-0472">Membrane</keyword>
<evidence type="ECO:0000256" key="1">
    <source>
        <dbReference type="SAM" id="MobiDB-lite"/>
    </source>
</evidence>
<dbReference type="PRINTS" id="PR00625">
    <property type="entry name" value="JDOMAIN"/>
</dbReference>
<dbReference type="InterPro" id="IPR001623">
    <property type="entry name" value="DnaJ_domain"/>
</dbReference>
<dbReference type="InterPro" id="IPR036869">
    <property type="entry name" value="J_dom_sf"/>
</dbReference>
<feature type="transmembrane region" description="Helical" evidence="2">
    <location>
        <begin position="149"/>
        <end position="169"/>
    </location>
</feature>
<evidence type="ECO:0000256" key="2">
    <source>
        <dbReference type="SAM" id="Phobius"/>
    </source>
</evidence>
<gene>
    <name evidence="4" type="primary">dnaJ_2</name>
    <name evidence="4" type="ORF">LMG3458_01077</name>
</gene>
<dbReference type="Gene3D" id="1.10.287.110">
    <property type="entry name" value="DnaJ domain"/>
    <property type="match status" value="1"/>
</dbReference>
<dbReference type="AlphaFoldDB" id="A0A6S6ZE63"/>
<dbReference type="SMART" id="SM00271">
    <property type="entry name" value="DnaJ"/>
    <property type="match status" value="1"/>
</dbReference>
<accession>A0A6S6ZE63</accession>
<dbReference type="PROSITE" id="PS50076">
    <property type="entry name" value="DNAJ_2"/>
    <property type="match status" value="1"/>
</dbReference>
<dbReference type="SUPFAM" id="SSF46565">
    <property type="entry name" value="Chaperone J-domain"/>
    <property type="match status" value="1"/>
</dbReference>
<dbReference type="RefSeq" id="WP_175191749.1">
    <property type="nucleotide sequence ID" value="NZ_CADIJO010000003.1"/>
</dbReference>
<dbReference type="EMBL" id="CADIJO010000003">
    <property type="protein sequence ID" value="CAB3670716.1"/>
    <property type="molecule type" value="Genomic_DNA"/>
</dbReference>
<feature type="domain" description="J" evidence="3">
    <location>
        <begin position="3"/>
        <end position="68"/>
    </location>
</feature>
<protein>
    <submittedName>
        <fullName evidence="4">Chaperone protein DnaJ</fullName>
    </submittedName>
</protein>
<keyword evidence="2" id="KW-0812">Transmembrane</keyword>
<evidence type="ECO:0000313" key="5">
    <source>
        <dbReference type="Proteomes" id="UP000494111"/>
    </source>
</evidence>
<feature type="compositionally biased region" description="Low complexity" evidence="1">
    <location>
        <begin position="79"/>
        <end position="97"/>
    </location>
</feature>
<name>A0A6S6ZE63_9BURK</name>
<dbReference type="PANTHER" id="PTHR44825:SF1">
    <property type="entry name" value="DNAJ HOMOLOG SUBFAMILY C MEMBER 4"/>
    <property type="match status" value="1"/>
</dbReference>
<dbReference type="Pfam" id="PF00226">
    <property type="entry name" value="DnaJ"/>
    <property type="match status" value="1"/>
</dbReference>
<feature type="region of interest" description="Disordered" evidence="1">
    <location>
        <begin position="62"/>
        <end position="139"/>
    </location>
</feature>
<dbReference type="CDD" id="cd06257">
    <property type="entry name" value="DnaJ"/>
    <property type="match status" value="1"/>
</dbReference>
<sequence>MKTHYDTLNVARTAPAEVIRAAYKVLAQKYHPDRSNGNLDDQRIMAQINAAYDVLRSENKKDRYDRELESHDRARTEAQARANAQSRAQAQAQARAEAQARADDVARAQANAEQRRAAEGPAVDARARAAGRRWSESGSAQRMNGMDRVLLGAFVLASAVMLMPIHAGWQFAAPVRSEVQAQSSSATPASRGRPVATPAAPVRENAAPIETARVVTTVSAAPNGQPWPSNAGYVDGYPSTDFGGSLVTVDNSTSRTALFLKLFNEKKSDGTASRYVYVPAGQRFTIVNIAPGSYSLAFRDLGSGKFYRSNRFQLQEMPSPQDPNKLLFSTVSYAVTRKAGGFADASPISAAEFGG</sequence>
<proteinExistence type="predicted"/>
<dbReference type="InterPro" id="IPR052763">
    <property type="entry name" value="DnaJ_C4"/>
</dbReference>
<evidence type="ECO:0000259" key="3">
    <source>
        <dbReference type="PROSITE" id="PS50076"/>
    </source>
</evidence>
<reference evidence="4 5" key="1">
    <citation type="submission" date="2020-04" db="EMBL/GenBank/DDBJ databases">
        <authorList>
            <person name="De Canck E."/>
        </authorList>
    </citation>
    <scope>NUCLEOTIDE SEQUENCE [LARGE SCALE GENOMIC DNA]</scope>
    <source>
        <strain evidence="4 5">LMG 3458</strain>
    </source>
</reference>
<evidence type="ECO:0000313" key="4">
    <source>
        <dbReference type="EMBL" id="CAB3670716.1"/>
    </source>
</evidence>
<feature type="compositionally biased region" description="Basic and acidic residues" evidence="1">
    <location>
        <begin position="62"/>
        <end position="78"/>
    </location>
</feature>
<dbReference type="Proteomes" id="UP000494111">
    <property type="component" value="Unassembled WGS sequence"/>
</dbReference>
<dbReference type="PANTHER" id="PTHR44825">
    <property type="match status" value="1"/>
</dbReference>
<organism evidence="4 5">
    <name type="scientific">Achromobacter deleyi</name>
    <dbReference type="NCBI Taxonomy" id="1353891"/>
    <lineage>
        <taxon>Bacteria</taxon>
        <taxon>Pseudomonadati</taxon>
        <taxon>Pseudomonadota</taxon>
        <taxon>Betaproteobacteria</taxon>
        <taxon>Burkholderiales</taxon>
        <taxon>Alcaligenaceae</taxon>
        <taxon>Achromobacter</taxon>
    </lineage>
</organism>
<keyword evidence="2" id="KW-1133">Transmembrane helix</keyword>